<evidence type="ECO:0000256" key="2">
    <source>
        <dbReference type="SAM" id="Phobius"/>
    </source>
</evidence>
<dbReference type="AlphaFoldDB" id="A0A818BY36"/>
<feature type="compositionally biased region" description="Basic and acidic residues" evidence="1">
    <location>
        <begin position="9"/>
        <end position="20"/>
    </location>
</feature>
<keyword evidence="2" id="KW-0472">Membrane</keyword>
<dbReference type="EMBL" id="CAJNYU010001227">
    <property type="protein sequence ID" value="CAF3421364.1"/>
    <property type="molecule type" value="Genomic_DNA"/>
</dbReference>
<keyword evidence="2" id="KW-1133">Transmembrane helix</keyword>
<evidence type="ECO:0000256" key="1">
    <source>
        <dbReference type="SAM" id="MobiDB-lite"/>
    </source>
</evidence>
<name>A0A818BY36_9BILA</name>
<gene>
    <name evidence="3" type="ORF">FME351_LOCUS10941</name>
</gene>
<dbReference type="Proteomes" id="UP000663869">
    <property type="component" value="Unassembled WGS sequence"/>
</dbReference>
<evidence type="ECO:0000313" key="4">
    <source>
        <dbReference type="Proteomes" id="UP000663869"/>
    </source>
</evidence>
<proteinExistence type="predicted"/>
<sequence length="297" mass="33783">MNANNTVHENTRESHNHEAGDPTAPFNEVETFNTIWEALKWKHIRARVPVCLRKTLRNRYMLGNLVYLGYAIGILIIDFNPQLNGSADENNTCTAPVIPTLDQPITKDPSVNQLYLGFAVVHVVSAFLYWWAWAGRSWLDVIMIPEYLNHIEAGLYLWSANWYPNEDTLGGFYTLAVHRIEMTAATVELFASFGWIMSWYMTYTRTLGRGFTLDDPDVIAFSCTSISSIIYIVDNWFWFLPLSGQYGVAAGRIRVETKDLPQIGRPVVLMTDPCRRRNRKMGPTEPTAIDLAIVTAL</sequence>
<protein>
    <submittedName>
        <fullName evidence="3">Uncharacterized protein</fullName>
    </submittedName>
</protein>
<feature type="region of interest" description="Disordered" evidence="1">
    <location>
        <begin position="1"/>
        <end position="25"/>
    </location>
</feature>
<keyword evidence="2" id="KW-0812">Transmembrane</keyword>
<feature type="transmembrane region" description="Helical" evidence="2">
    <location>
        <begin position="60"/>
        <end position="77"/>
    </location>
</feature>
<evidence type="ECO:0000313" key="3">
    <source>
        <dbReference type="EMBL" id="CAF3421364.1"/>
    </source>
</evidence>
<feature type="transmembrane region" description="Helical" evidence="2">
    <location>
        <begin position="114"/>
        <end position="133"/>
    </location>
</feature>
<reference evidence="3" key="1">
    <citation type="submission" date="2021-02" db="EMBL/GenBank/DDBJ databases">
        <authorList>
            <person name="Nowell W R."/>
        </authorList>
    </citation>
    <scope>NUCLEOTIDE SEQUENCE</scope>
</reference>
<organism evidence="3 4">
    <name type="scientific">Rotaria socialis</name>
    <dbReference type="NCBI Taxonomy" id="392032"/>
    <lineage>
        <taxon>Eukaryota</taxon>
        <taxon>Metazoa</taxon>
        <taxon>Spiralia</taxon>
        <taxon>Gnathifera</taxon>
        <taxon>Rotifera</taxon>
        <taxon>Eurotatoria</taxon>
        <taxon>Bdelloidea</taxon>
        <taxon>Philodinida</taxon>
        <taxon>Philodinidae</taxon>
        <taxon>Rotaria</taxon>
    </lineage>
</organism>
<accession>A0A818BY36</accession>
<comment type="caution">
    <text evidence="3">The sequence shown here is derived from an EMBL/GenBank/DDBJ whole genome shotgun (WGS) entry which is preliminary data.</text>
</comment>